<dbReference type="RefSeq" id="WP_069444213.1">
    <property type="nucleotide sequence ID" value="NZ_LPWE01000011.1"/>
</dbReference>
<reference evidence="3 4" key="1">
    <citation type="journal article" date="2016" name="Environ. Microbiol.">
        <title>New Methyloceanibacter diversity from North Sea sediments includes methanotroph containing solely the soluble methane monooxygenase.</title>
        <authorList>
            <person name="Vekeman B."/>
            <person name="Kerckhof F.M."/>
            <person name="Cremers G."/>
            <person name="de Vos P."/>
            <person name="Vandamme P."/>
            <person name="Boon N."/>
            <person name="Op den Camp H.J."/>
            <person name="Heylen K."/>
        </authorList>
    </citation>
    <scope>NUCLEOTIDE SEQUENCE [LARGE SCALE GENOMIC DNA]</scope>
    <source>
        <strain evidence="3 4">R-67176</strain>
    </source>
</reference>
<dbReference type="InterPro" id="IPR018711">
    <property type="entry name" value="NAGPA"/>
</dbReference>
<keyword evidence="1" id="KW-0732">Signal</keyword>
<proteinExistence type="predicted"/>
<dbReference type="Proteomes" id="UP000094172">
    <property type="component" value="Unassembled WGS sequence"/>
</dbReference>
<dbReference type="EMBL" id="LPWE01000011">
    <property type="protein sequence ID" value="ODR94911.1"/>
    <property type="molecule type" value="Genomic_DNA"/>
</dbReference>
<protein>
    <recommendedName>
        <fullName evidence="2">Phosphodiester glycosidase domain-containing protein</fullName>
    </recommendedName>
</protein>
<gene>
    <name evidence="3" type="ORF">AUC70_03755</name>
</gene>
<feature type="domain" description="Phosphodiester glycosidase" evidence="2">
    <location>
        <begin position="82"/>
        <end position="237"/>
    </location>
</feature>
<dbReference type="Pfam" id="PF09992">
    <property type="entry name" value="NAGPA"/>
    <property type="match status" value="1"/>
</dbReference>
<name>A0A1E3VNN7_9HYPH</name>
<keyword evidence="4" id="KW-1185">Reference proteome</keyword>
<feature type="signal peptide" evidence="1">
    <location>
        <begin position="1"/>
        <end position="28"/>
    </location>
</feature>
<accession>A0A1E3VNN7</accession>
<evidence type="ECO:0000259" key="2">
    <source>
        <dbReference type="Pfam" id="PF09992"/>
    </source>
</evidence>
<evidence type="ECO:0000313" key="4">
    <source>
        <dbReference type="Proteomes" id="UP000094172"/>
    </source>
</evidence>
<evidence type="ECO:0000256" key="1">
    <source>
        <dbReference type="SAM" id="SignalP"/>
    </source>
</evidence>
<sequence length="259" mass="28093">MRQRAIWGLTALVLAMALVLLGAAPAAAEGCRDRTLLSTSYIVCAFNPATDDLHLYWRGQNGRPFRTFNALSRALKSQGRDLVFAMNGGMYERDFSPVGLHIEQGNTLSPLNTKTVTGRPSQIPNFYKKPNGVFYWGQGRAGVLESSRFGAQKPPSAFATQSGPMLVVEGKIHPAFIEKSTDFKQRNGVGVAPDGTVYFVMTKGRVSFYQFARAFRDGLGVQDALFLDGGWAPGIYAPELGRNDSPGHGGYGPIIAVVE</sequence>
<organism evidence="3 4">
    <name type="scientific">Methyloceanibacter stevinii</name>
    <dbReference type="NCBI Taxonomy" id="1774970"/>
    <lineage>
        <taxon>Bacteria</taxon>
        <taxon>Pseudomonadati</taxon>
        <taxon>Pseudomonadota</taxon>
        <taxon>Alphaproteobacteria</taxon>
        <taxon>Hyphomicrobiales</taxon>
        <taxon>Hyphomicrobiaceae</taxon>
        <taxon>Methyloceanibacter</taxon>
    </lineage>
</organism>
<feature type="chain" id="PRO_5009138418" description="Phosphodiester glycosidase domain-containing protein" evidence="1">
    <location>
        <begin position="29"/>
        <end position="259"/>
    </location>
</feature>
<evidence type="ECO:0000313" key="3">
    <source>
        <dbReference type="EMBL" id="ODR94911.1"/>
    </source>
</evidence>
<comment type="caution">
    <text evidence="3">The sequence shown here is derived from an EMBL/GenBank/DDBJ whole genome shotgun (WGS) entry which is preliminary data.</text>
</comment>
<dbReference type="AlphaFoldDB" id="A0A1E3VNN7"/>